<gene>
    <name evidence="2" type="ORF">DKT75_11710</name>
</gene>
<feature type="signal peptide" evidence="1">
    <location>
        <begin position="1"/>
        <end position="43"/>
    </location>
</feature>
<name>A0A317CED5_9GAMM</name>
<protein>
    <submittedName>
        <fullName evidence="2">DUF4360 domain-containing protein</fullName>
    </submittedName>
</protein>
<dbReference type="Pfam" id="PF14273">
    <property type="entry name" value="DUF4360"/>
    <property type="match status" value="1"/>
</dbReference>
<dbReference type="PANTHER" id="PTHR38847">
    <property type="match status" value="1"/>
</dbReference>
<keyword evidence="3" id="KW-1185">Reference proteome</keyword>
<evidence type="ECO:0000313" key="2">
    <source>
        <dbReference type="EMBL" id="PWQ95693.1"/>
    </source>
</evidence>
<organism evidence="2 3">
    <name type="scientific">Leucothrix arctica</name>
    <dbReference type="NCBI Taxonomy" id="1481894"/>
    <lineage>
        <taxon>Bacteria</taxon>
        <taxon>Pseudomonadati</taxon>
        <taxon>Pseudomonadota</taxon>
        <taxon>Gammaproteobacteria</taxon>
        <taxon>Thiotrichales</taxon>
        <taxon>Thiotrichaceae</taxon>
        <taxon>Leucothrix</taxon>
    </lineage>
</organism>
<sequence length="225" mass="24547">MQIQDCIHIDTKLDNIEGTLMKKFTNTVLAASALVLFASQAQAAPNVSGVKINSTAYAGNGCSSGSASVVISPDKTSVSFLFDEYIAEAGGQGQRTFDRKKCDIALGLKIPRGISVSLVNADYRGFHDLPRGATSTFTRDYFFAGKTGPTMKKTWRGARSDDFKVTDNLAVLANVWSKCGTDVILRSKSAATVKTKRGHEALMMVDSIDLKSKTLFRYNFRYRTC</sequence>
<dbReference type="PANTHER" id="PTHR38847:SF1">
    <property type="entry name" value="PSEUDOURIDINE SYNTHASE RSUA_RLUA-LIKE DOMAIN-CONTAINING PROTEIN"/>
    <property type="match status" value="1"/>
</dbReference>
<evidence type="ECO:0000313" key="3">
    <source>
        <dbReference type="Proteomes" id="UP000245506"/>
    </source>
</evidence>
<comment type="caution">
    <text evidence="2">The sequence shown here is derived from an EMBL/GenBank/DDBJ whole genome shotgun (WGS) entry which is preliminary data.</text>
</comment>
<dbReference type="EMBL" id="QGKL01000032">
    <property type="protein sequence ID" value="PWQ95693.1"/>
    <property type="molecule type" value="Genomic_DNA"/>
</dbReference>
<reference evidence="2 3" key="1">
    <citation type="submission" date="2018-05" db="EMBL/GenBank/DDBJ databases">
        <title>Leucothrix arctica sp. nov., isolated from Arctic seawater.</title>
        <authorList>
            <person name="Choi A."/>
            <person name="Baek K."/>
        </authorList>
    </citation>
    <scope>NUCLEOTIDE SEQUENCE [LARGE SCALE GENOMIC DNA]</scope>
    <source>
        <strain evidence="2 3">IMCC9719</strain>
    </source>
</reference>
<dbReference type="AlphaFoldDB" id="A0A317CED5"/>
<proteinExistence type="predicted"/>
<dbReference type="InterPro" id="IPR025649">
    <property type="entry name" value="DUF4360"/>
</dbReference>
<dbReference type="Proteomes" id="UP000245506">
    <property type="component" value="Unassembled WGS sequence"/>
</dbReference>
<evidence type="ECO:0000256" key="1">
    <source>
        <dbReference type="SAM" id="SignalP"/>
    </source>
</evidence>
<feature type="chain" id="PRO_5016454999" evidence="1">
    <location>
        <begin position="44"/>
        <end position="225"/>
    </location>
</feature>
<accession>A0A317CED5</accession>
<keyword evidence="1" id="KW-0732">Signal</keyword>